<name>A0A7T4TB59_9BURK</name>
<dbReference type="AlphaFoldDB" id="A0A7T4TB59"/>
<sequence length="54" mass="6105">MHGDLSLPEYEQIVQVIGANPSIPRIMLVPILTDAVARSFTCREARRIFPRVAR</sequence>
<dbReference type="KEGG" id="pgis:I6I06_26070"/>
<evidence type="ECO:0000313" key="2">
    <source>
        <dbReference type="Proteomes" id="UP000595610"/>
    </source>
</evidence>
<proteinExistence type="predicted"/>
<dbReference type="Proteomes" id="UP000595610">
    <property type="component" value="Chromosome 2"/>
</dbReference>
<evidence type="ECO:0000313" key="1">
    <source>
        <dbReference type="EMBL" id="QQC66243.1"/>
    </source>
</evidence>
<protein>
    <submittedName>
        <fullName evidence="1">Uncharacterized protein</fullName>
    </submittedName>
</protein>
<reference evidence="1 2" key="1">
    <citation type="submission" date="2020-12" db="EMBL/GenBank/DDBJ databases">
        <title>FDA dAtabase for Regulatory Grade micrObial Sequences (FDA-ARGOS): Supporting development and validation of Infectious Disease Dx tests.</title>
        <authorList>
            <person name="Nelson B."/>
            <person name="Plummer A."/>
            <person name="Tallon L."/>
            <person name="Sadzewicz L."/>
            <person name="Zhao X."/>
            <person name="Boylan J."/>
            <person name="Ott S."/>
            <person name="Bowen H."/>
            <person name="Vavikolanu K."/>
            <person name="Mehta A."/>
            <person name="Aluvathingal J."/>
            <person name="Nadendla S."/>
            <person name="Myers T."/>
            <person name="Yan Y."/>
            <person name="Sichtig H."/>
        </authorList>
    </citation>
    <scope>NUCLEOTIDE SEQUENCE [LARGE SCALE GENOMIC DNA]</scope>
    <source>
        <strain evidence="1 2">FDAARGOS_1049</strain>
    </source>
</reference>
<dbReference type="EMBL" id="CP066076">
    <property type="protein sequence ID" value="QQC66243.1"/>
    <property type="molecule type" value="Genomic_DNA"/>
</dbReference>
<accession>A0A7T4TB59</accession>
<gene>
    <name evidence="1" type="ORF">I6I06_26070</name>
</gene>
<organism evidence="1 2">
    <name type="scientific">Paraburkholderia ginsengisoli</name>
    <dbReference type="NCBI Taxonomy" id="311231"/>
    <lineage>
        <taxon>Bacteria</taxon>
        <taxon>Pseudomonadati</taxon>
        <taxon>Pseudomonadota</taxon>
        <taxon>Betaproteobacteria</taxon>
        <taxon>Burkholderiales</taxon>
        <taxon>Burkholderiaceae</taxon>
        <taxon>Paraburkholderia</taxon>
    </lineage>
</organism>
<keyword evidence="2" id="KW-1185">Reference proteome</keyword>
<dbReference type="RefSeq" id="WP_157004166.1">
    <property type="nucleotide sequence ID" value="NZ_CP066076.1"/>
</dbReference>